<comment type="subcellular location">
    <subcellularLocation>
        <location evidence="1">Cell envelope</location>
    </subcellularLocation>
</comment>
<dbReference type="Proteomes" id="UP000533469">
    <property type="component" value="Unassembled WGS sequence"/>
</dbReference>
<comment type="similarity">
    <text evidence="2 6">Belongs to the bacterial solute-binding protein 9 family.</text>
</comment>
<dbReference type="GO" id="GO:0030313">
    <property type="term" value="C:cell envelope"/>
    <property type="evidence" value="ECO:0007669"/>
    <property type="project" value="UniProtKB-SubCell"/>
</dbReference>
<sequence>MRSVRISRRRALLAGLGATLAAGLPLATPALAQDAASHPLPVVATFSILGDIVKNVGGDRISVVTLVGPNGDTHVYQPTPQAAKEVAQAAVVFENGLGLEGWMDRLVKASGTKAELVAVTQGVTPRYRTASEPQDDDEEEGHDAAGQDHAEAAPADAHKGHDHGPLDPHAWQNVANVEIYAANIRDALIKADPAGAEAYKAQAAAYIEKLKALDAQVRTAMAGIPVKQRRIITSHDAFGYFGDAYGLKLLAPQGVSTEAEASAKDVGRIIRQIKSQKIPAVFLENIADPRLAQRIAKESGARVGGELYSDALSDDKGPASTYIDMIQSNVRELSSALSS</sequence>
<dbReference type="InterPro" id="IPR006128">
    <property type="entry name" value="Lipoprotein_PsaA-like"/>
</dbReference>
<dbReference type="GO" id="GO:0046872">
    <property type="term" value="F:metal ion binding"/>
    <property type="evidence" value="ECO:0007669"/>
    <property type="project" value="UniProtKB-KW"/>
</dbReference>
<dbReference type="Gene3D" id="3.40.50.1980">
    <property type="entry name" value="Nitrogenase molybdenum iron protein domain"/>
    <property type="match status" value="2"/>
</dbReference>
<evidence type="ECO:0000256" key="2">
    <source>
        <dbReference type="ARBA" id="ARBA00011028"/>
    </source>
</evidence>
<comment type="caution">
    <text evidence="9">The sequence shown here is derived from an EMBL/GenBank/DDBJ whole genome shotgun (WGS) entry which is preliminary data.</text>
</comment>
<dbReference type="PROSITE" id="PS51318">
    <property type="entry name" value="TAT"/>
    <property type="match status" value="1"/>
</dbReference>
<evidence type="ECO:0000256" key="4">
    <source>
        <dbReference type="ARBA" id="ARBA00022723"/>
    </source>
</evidence>
<evidence type="ECO:0000313" key="10">
    <source>
        <dbReference type="Proteomes" id="UP000533469"/>
    </source>
</evidence>
<protein>
    <submittedName>
        <fullName evidence="9">Zinc/manganese transport system substrate-binding protein</fullName>
    </submittedName>
</protein>
<evidence type="ECO:0000313" key="9">
    <source>
        <dbReference type="EMBL" id="MBB3772303.1"/>
    </source>
</evidence>
<dbReference type="InterPro" id="IPR006127">
    <property type="entry name" value="ZnuA-like"/>
</dbReference>
<dbReference type="Pfam" id="PF01297">
    <property type="entry name" value="ZnuA"/>
    <property type="match status" value="1"/>
</dbReference>
<accession>A0A839ZC06</accession>
<keyword evidence="10" id="KW-1185">Reference proteome</keyword>
<dbReference type="PRINTS" id="PR00690">
    <property type="entry name" value="ADHESNFAMILY"/>
</dbReference>
<dbReference type="InterPro" id="IPR050492">
    <property type="entry name" value="Bact_metal-bind_prot9"/>
</dbReference>
<dbReference type="GO" id="GO:0030001">
    <property type="term" value="P:metal ion transport"/>
    <property type="evidence" value="ECO:0007669"/>
    <property type="project" value="InterPro"/>
</dbReference>
<dbReference type="RefSeq" id="WP_183190466.1">
    <property type="nucleotide sequence ID" value="NZ_JACICD010000005.1"/>
</dbReference>
<feature type="chain" id="PRO_5032888745" evidence="8">
    <location>
        <begin position="33"/>
        <end position="339"/>
    </location>
</feature>
<feature type="signal peptide" evidence="8">
    <location>
        <begin position="1"/>
        <end position="32"/>
    </location>
</feature>
<feature type="compositionally biased region" description="Basic and acidic residues" evidence="7">
    <location>
        <begin position="142"/>
        <end position="166"/>
    </location>
</feature>
<reference evidence="9 10" key="1">
    <citation type="submission" date="2020-08" db="EMBL/GenBank/DDBJ databases">
        <title>Genomic Encyclopedia of Type Strains, Phase IV (KMG-IV): sequencing the most valuable type-strain genomes for metagenomic binning, comparative biology and taxonomic classification.</title>
        <authorList>
            <person name="Goeker M."/>
        </authorList>
    </citation>
    <scope>NUCLEOTIDE SEQUENCE [LARGE SCALE GENOMIC DNA]</scope>
    <source>
        <strain evidence="9 10">DSM 5895</strain>
    </source>
</reference>
<name>A0A839ZC06_9HYPH</name>
<proteinExistence type="inferred from homology"/>
<evidence type="ECO:0000256" key="8">
    <source>
        <dbReference type="SAM" id="SignalP"/>
    </source>
</evidence>
<keyword evidence="3 6" id="KW-0813">Transport</keyword>
<dbReference type="SUPFAM" id="SSF53807">
    <property type="entry name" value="Helical backbone' metal receptor"/>
    <property type="match status" value="1"/>
</dbReference>
<dbReference type="PRINTS" id="PR00691">
    <property type="entry name" value="ADHESINB"/>
</dbReference>
<dbReference type="PANTHER" id="PTHR42953">
    <property type="entry name" value="HIGH-AFFINITY ZINC UPTAKE SYSTEM PROTEIN ZNUA-RELATED"/>
    <property type="match status" value="1"/>
</dbReference>
<organism evidence="9 10">
    <name type="scientific">Ancylobacter tetraedralis</name>
    <dbReference type="NCBI Taxonomy" id="217068"/>
    <lineage>
        <taxon>Bacteria</taxon>
        <taxon>Pseudomonadati</taxon>
        <taxon>Pseudomonadota</taxon>
        <taxon>Alphaproteobacteria</taxon>
        <taxon>Hyphomicrobiales</taxon>
        <taxon>Xanthobacteraceae</taxon>
        <taxon>Ancylobacter</taxon>
    </lineage>
</organism>
<dbReference type="InterPro" id="IPR006311">
    <property type="entry name" value="TAT_signal"/>
</dbReference>
<keyword evidence="4" id="KW-0479">Metal-binding</keyword>
<evidence type="ECO:0000256" key="3">
    <source>
        <dbReference type="ARBA" id="ARBA00022448"/>
    </source>
</evidence>
<dbReference type="InterPro" id="IPR006129">
    <property type="entry name" value="AdhesinB"/>
</dbReference>
<keyword evidence="5 8" id="KW-0732">Signal</keyword>
<evidence type="ECO:0000256" key="7">
    <source>
        <dbReference type="SAM" id="MobiDB-lite"/>
    </source>
</evidence>
<dbReference type="AlphaFoldDB" id="A0A839ZC06"/>
<evidence type="ECO:0000256" key="1">
    <source>
        <dbReference type="ARBA" id="ARBA00004196"/>
    </source>
</evidence>
<dbReference type="GO" id="GO:0007155">
    <property type="term" value="P:cell adhesion"/>
    <property type="evidence" value="ECO:0007669"/>
    <property type="project" value="InterPro"/>
</dbReference>
<evidence type="ECO:0000256" key="5">
    <source>
        <dbReference type="ARBA" id="ARBA00022729"/>
    </source>
</evidence>
<dbReference type="CDD" id="cd01137">
    <property type="entry name" value="PsaA"/>
    <property type="match status" value="1"/>
</dbReference>
<feature type="region of interest" description="Disordered" evidence="7">
    <location>
        <begin position="124"/>
        <end position="169"/>
    </location>
</feature>
<evidence type="ECO:0000256" key="6">
    <source>
        <dbReference type="RuleBase" id="RU003512"/>
    </source>
</evidence>
<dbReference type="PANTHER" id="PTHR42953:SF1">
    <property type="entry name" value="METAL-BINDING PROTEIN HI_0362-RELATED"/>
    <property type="match status" value="1"/>
</dbReference>
<gene>
    <name evidence="9" type="ORF">FHS55_002915</name>
</gene>
<dbReference type="EMBL" id="JACICD010000005">
    <property type="protein sequence ID" value="MBB3772303.1"/>
    <property type="molecule type" value="Genomic_DNA"/>
</dbReference>